<protein>
    <recommendedName>
        <fullName evidence="1">Ribosomal RNA large subunit methyltransferase K/L-like methyltransferase domain-containing protein</fullName>
    </recommendedName>
</protein>
<proteinExistence type="predicted"/>
<reference evidence="3" key="1">
    <citation type="journal article" date="2019" name="Int. J. Syst. Evol. Microbiol.">
        <title>The Global Catalogue of Microorganisms (GCM) 10K type strain sequencing project: providing services to taxonomists for standard genome sequencing and annotation.</title>
        <authorList>
            <consortium name="The Broad Institute Genomics Platform"/>
            <consortium name="The Broad Institute Genome Sequencing Center for Infectious Disease"/>
            <person name="Wu L."/>
            <person name="Ma J."/>
        </authorList>
    </citation>
    <scope>NUCLEOTIDE SEQUENCE [LARGE SCALE GENOMIC DNA]</scope>
    <source>
        <strain evidence="3">CGMCC 4.7680</strain>
    </source>
</reference>
<dbReference type="EMBL" id="BNAW01000029">
    <property type="protein sequence ID" value="GHG28952.1"/>
    <property type="molecule type" value="Genomic_DNA"/>
</dbReference>
<organism evidence="2 3">
    <name type="scientific">Amycolatopsis bullii</name>
    <dbReference type="NCBI Taxonomy" id="941987"/>
    <lineage>
        <taxon>Bacteria</taxon>
        <taxon>Bacillati</taxon>
        <taxon>Actinomycetota</taxon>
        <taxon>Actinomycetes</taxon>
        <taxon>Pseudonocardiales</taxon>
        <taxon>Pseudonocardiaceae</taxon>
        <taxon>Amycolatopsis</taxon>
    </lineage>
</organism>
<accession>A0ABQ3KLL7</accession>
<name>A0ABQ3KLL7_9PSEU</name>
<keyword evidence="3" id="KW-1185">Reference proteome</keyword>
<dbReference type="SUPFAM" id="SSF53335">
    <property type="entry name" value="S-adenosyl-L-methionine-dependent methyltransferases"/>
    <property type="match status" value="1"/>
</dbReference>
<dbReference type="InterPro" id="IPR000241">
    <property type="entry name" value="RlmKL-like_Mtase"/>
</dbReference>
<evidence type="ECO:0000313" key="2">
    <source>
        <dbReference type="EMBL" id="GHG28952.1"/>
    </source>
</evidence>
<comment type="caution">
    <text evidence="2">The sequence shown here is derived from an EMBL/GenBank/DDBJ whole genome shotgun (WGS) entry which is preliminary data.</text>
</comment>
<feature type="domain" description="Ribosomal RNA large subunit methyltransferase K/L-like methyltransferase" evidence="1">
    <location>
        <begin position="144"/>
        <end position="269"/>
    </location>
</feature>
<evidence type="ECO:0000313" key="3">
    <source>
        <dbReference type="Proteomes" id="UP000649955"/>
    </source>
</evidence>
<evidence type="ECO:0000259" key="1">
    <source>
        <dbReference type="Pfam" id="PF01170"/>
    </source>
</evidence>
<dbReference type="Pfam" id="PF01170">
    <property type="entry name" value="UPF0020"/>
    <property type="match status" value="1"/>
</dbReference>
<gene>
    <name evidence="2" type="ORF">GCM10017567_55700</name>
</gene>
<sequence length="351" mass="38514">MRHATLCGMPEYAMLVYPSANRVYAASSPALLRAELAVFGAGLAAELSAIEEVELGGVGYVRFTSSAPLGERDLALLSNLSSLYALFELGDGVLRPVRVTPLAKADSDLLTIQKYAGKTNELFTKLLVNVTLLATADPFSDRPKYLLDPLCGRGTTLNQAMMYGLHATGLDVDAKDFEAYEAFIKTWLRNKRVKHTAESGQLRRNKVRLGRRLDIEYALDKEAYKAGDTRKLTYFNADTLTTDEVLRANSCDVIVTDAPYGVQHGSHRETGLQRSPRDLLAAAVPVWTRVLKPGGALGISWNTTVLPREELVEVLRKAGLDVREGGPWEEFAHRVDQAILRDLVVAVKPAS</sequence>
<dbReference type="InterPro" id="IPR029063">
    <property type="entry name" value="SAM-dependent_MTases_sf"/>
</dbReference>
<dbReference type="Gene3D" id="3.40.50.150">
    <property type="entry name" value="Vaccinia Virus protein VP39"/>
    <property type="match status" value="1"/>
</dbReference>
<dbReference type="Proteomes" id="UP000649955">
    <property type="component" value="Unassembled WGS sequence"/>
</dbReference>